<name>A0A8J4XXG4_CHIOP</name>
<evidence type="ECO:0000256" key="1">
    <source>
        <dbReference type="SAM" id="MobiDB-lite"/>
    </source>
</evidence>
<protein>
    <submittedName>
        <fullName evidence="2">Uncharacterized protein</fullName>
    </submittedName>
</protein>
<organism evidence="2 3">
    <name type="scientific">Chionoecetes opilio</name>
    <name type="common">Atlantic snow crab</name>
    <name type="synonym">Cancer opilio</name>
    <dbReference type="NCBI Taxonomy" id="41210"/>
    <lineage>
        <taxon>Eukaryota</taxon>
        <taxon>Metazoa</taxon>
        <taxon>Ecdysozoa</taxon>
        <taxon>Arthropoda</taxon>
        <taxon>Crustacea</taxon>
        <taxon>Multicrustacea</taxon>
        <taxon>Malacostraca</taxon>
        <taxon>Eumalacostraca</taxon>
        <taxon>Eucarida</taxon>
        <taxon>Decapoda</taxon>
        <taxon>Pleocyemata</taxon>
        <taxon>Brachyura</taxon>
        <taxon>Eubrachyura</taxon>
        <taxon>Majoidea</taxon>
        <taxon>Majidae</taxon>
        <taxon>Chionoecetes</taxon>
    </lineage>
</organism>
<evidence type="ECO:0000313" key="2">
    <source>
        <dbReference type="EMBL" id="KAG0716350.1"/>
    </source>
</evidence>
<dbReference type="EMBL" id="JACEEZ010018929">
    <property type="protein sequence ID" value="KAG0716350.1"/>
    <property type="molecule type" value="Genomic_DNA"/>
</dbReference>
<feature type="region of interest" description="Disordered" evidence="1">
    <location>
        <begin position="37"/>
        <end position="56"/>
    </location>
</feature>
<dbReference type="Proteomes" id="UP000770661">
    <property type="component" value="Unassembled WGS sequence"/>
</dbReference>
<proteinExistence type="predicted"/>
<evidence type="ECO:0000313" key="3">
    <source>
        <dbReference type="Proteomes" id="UP000770661"/>
    </source>
</evidence>
<dbReference type="OrthoDB" id="26491at2759"/>
<reference evidence="2" key="1">
    <citation type="submission" date="2020-07" db="EMBL/GenBank/DDBJ databases">
        <title>The High-quality genome of the commercially important snow crab, Chionoecetes opilio.</title>
        <authorList>
            <person name="Jeong J.-H."/>
            <person name="Ryu S."/>
        </authorList>
    </citation>
    <scope>NUCLEOTIDE SEQUENCE</scope>
    <source>
        <strain evidence="2">MADBK_172401_WGS</strain>
        <tissue evidence="2">Digestive gland</tissue>
    </source>
</reference>
<keyword evidence="3" id="KW-1185">Reference proteome</keyword>
<feature type="compositionally biased region" description="Polar residues" evidence="1">
    <location>
        <begin position="37"/>
        <end position="50"/>
    </location>
</feature>
<sequence>MNGHERSTWSTGGTHGLSTRSWFAEVRPIQIGEFFTSNTQIPSSSSQPTVESKVDQAENQSIDTFCKELRYDTIAKETKSLEITPRNKSHPLSPTFKKFKNTKKSAFNWKQFSYKSPSSLKIERSATAASTFRTVFPKDKHEPLMQEPLDVLQDEVLPSDENYLRLGGKVEEMNSRVLTSSQTSMCTDVDSIDNESFGLTPSLPSSLESSEVTPLKDATNCLPESNCFVGLEPMDTAMTLSTHVHRFVSDLVTRWPLKRTSDAGCVKLRRSFSRLSGCDSMQYRTLRHCRGIVAAGSLAPRPTAAHPMWANGPVRLCFIRRHFVP</sequence>
<comment type="caution">
    <text evidence="2">The sequence shown here is derived from an EMBL/GenBank/DDBJ whole genome shotgun (WGS) entry which is preliminary data.</text>
</comment>
<gene>
    <name evidence="2" type="ORF">GWK47_009903</name>
</gene>
<dbReference type="AlphaFoldDB" id="A0A8J4XXG4"/>
<accession>A0A8J4XXG4</accession>